<dbReference type="SUPFAM" id="SSF52833">
    <property type="entry name" value="Thioredoxin-like"/>
    <property type="match status" value="1"/>
</dbReference>
<comment type="caution">
    <text evidence="1">The sequence shown here is derived from an EMBL/GenBank/DDBJ whole genome shotgun (WGS) entry which is preliminary data.</text>
</comment>
<dbReference type="Pfam" id="PF11009">
    <property type="entry name" value="BrxC"/>
    <property type="match status" value="1"/>
</dbReference>
<organism evidence="1 2">
    <name type="scientific">Joostella atrarenae</name>
    <dbReference type="NCBI Taxonomy" id="679257"/>
    <lineage>
        <taxon>Bacteria</taxon>
        <taxon>Pseudomonadati</taxon>
        <taxon>Bacteroidota</taxon>
        <taxon>Flavobacteriia</taxon>
        <taxon>Flavobacteriales</taxon>
        <taxon>Flavobacteriaceae</taxon>
        <taxon>Joostella</taxon>
    </lineage>
</organism>
<dbReference type="EMBL" id="JAETXX010000003">
    <property type="protein sequence ID" value="MCF8714550.1"/>
    <property type="molecule type" value="Genomic_DNA"/>
</dbReference>
<accession>A0ABS9J279</accession>
<keyword evidence="2" id="KW-1185">Reference proteome</keyword>
<dbReference type="Gene3D" id="3.40.30.10">
    <property type="entry name" value="Glutaredoxin"/>
    <property type="match status" value="1"/>
</dbReference>
<gene>
    <name evidence="1" type="primary">ytxJ</name>
    <name evidence="1" type="ORF">JM658_06865</name>
</gene>
<dbReference type="RefSeq" id="WP_236958514.1">
    <property type="nucleotide sequence ID" value="NZ_JAETXX010000003.1"/>
</dbReference>
<dbReference type="InterPro" id="IPR022551">
    <property type="entry name" value="BrxC"/>
</dbReference>
<reference evidence="1 2" key="1">
    <citation type="submission" date="2021-01" db="EMBL/GenBank/DDBJ databases">
        <title>Genome sequencing of Joostella atrarenae M1-2 (= KCTC 23194).</title>
        <authorList>
            <person name="Zakaria M.R."/>
            <person name="Lam M.Q."/>
            <person name="Chong C.S."/>
        </authorList>
    </citation>
    <scope>NUCLEOTIDE SEQUENCE [LARGE SCALE GENOMIC DNA]</scope>
    <source>
        <strain evidence="1 2">M1-2</strain>
    </source>
</reference>
<dbReference type="InterPro" id="IPR036249">
    <property type="entry name" value="Thioredoxin-like_sf"/>
</dbReference>
<proteinExistence type="predicted"/>
<evidence type="ECO:0000313" key="1">
    <source>
        <dbReference type="EMBL" id="MCF8714550.1"/>
    </source>
</evidence>
<evidence type="ECO:0000313" key="2">
    <source>
        <dbReference type="Proteomes" id="UP000829517"/>
    </source>
</evidence>
<name>A0ABS9J279_9FLAO</name>
<protein>
    <submittedName>
        <fullName evidence="1">Bacillithiol system redox-active protein YtxJ</fullName>
    </submittedName>
</protein>
<dbReference type="NCBIfam" id="TIGR04019">
    <property type="entry name" value="B_thiol_YtxJ"/>
    <property type="match status" value="1"/>
</dbReference>
<sequence length="128" mass="14593">MNFFKSIFGGTEEKDDKSLNWNPLIATDQFAEIKEESKSICVVIFKHSTRCGISRFALNNFENSYAISEEKAKLYYLDILSHRDVSNALAQEFNVIHESPQLLIVKNGKSVYNESHGQIDADKIAEFI</sequence>
<dbReference type="Proteomes" id="UP000829517">
    <property type="component" value="Unassembled WGS sequence"/>
</dbReference>